<dbReference type="Pfam" id="PF02518">
    <property type="entry name" value="HATPase_c"/>
    <property type="match status" value="1"/>
</dbReference>
<dbReference type="CDD" id="cd00082">
    <property type="entry name" value="HisKA"/>
    <property type="match status" value="1"/>
</dbReference>
<dbReference type="InterPro" id="IPR005467">
    <property type="entry name" value="His_kinase_dom"/>
</dbReference>
<evidence type="ECO:0000313" key="9">
    <source>
        <dbReference type="EMBL" id="XBV86595.1"/>
    </source>
</evidence>
<name>A0AAU7UDH4_9DEIO</name>
<keyword evidence="3" id="KW-0597">Phosphoprotein</keyword>
<evidence type="ECO:0000256" key="2">
    <source>
        <dbReference type="ARBA" id="ARBA00012438"/>
    </source>
</evidence>
<dbReference type="SMART" id="SM00091">
    <property type="entry name" value="PAS"/>
    <property type="match status" value="3"/>
</dbReference>
<dbReference type="InterPro" id="IPR013655">
    <property type="entry name" value="PAS_fold_3"/>
</dbReference>
<dbReference type="InterPro" id="IPR003594">
    <property type="entry name" value="HATPase_dom"/>
</dbReference>
<evidence type="ECO:0000259" key="7">
    <source>
        <dbReference type="PROSITE" id="PS50112"/>
    </source>
</evidence>
<dbReference type="SUPFAM" id="SSF55785">
    <property type="entry name" value="PYP-like sensor domain (PAS domain)"/>
    <property type="match status" value="3"/>
</dbReference>
<dbReference type="Gene3D" id="3.30.565.10">
    <property type="entry name" value="Histidine kinase-like ATPase, C-terminal domain"/>
    <property type="match status" value="1"/>
</dbReference>
<organism evidence="9">
    <name type="scientific">Deinococcus sonorensis KR-87</name>
    <dbReference type="NCBI Taxonomy" id="694439"/>
    <lineage>
        <taxon>Bacteria</taxon>
        <taxon>Thermotogati</taxon>
        <taxon>Deinococcota</taxon>
        <taxon>Deinococci</taxon>
        <taxon>Deinococcales</taxon>
        <taxon>Deinococcaceae</taxon>
        <taxon>Deinococcus</taxon>
    </lineage>
</organism>
<feature type="domain" description="PAS" evidence="7">
    <location>
        <begin position="150"/>
        <end position="220"/>
    </location>
</feature>
<dbReference type="PROSITE" id="PS50113">
    <property type="entry name" value="PAC"/>
    <property type="match status" value="2"/>
</dbReference>
<dbReference type="SUPFAM" id="SSF55874">
    <property type="entry name" value="ATPase domain of HSP90 chaperone/DNA topoisomerase II/histidine kinase"/>
    <property type="match status" value="1"/>
</dbReference>
<dbReference type="NCBIfam" id="TIGR00229">
    <property type="entry name" value="sensory_box"/>
    <property type="match status" value="2"/>
</dbReference>
<dbReference type="InterPro" id="IPR004358">
    <property type="entry name" value="Sig_transdc_His_kin-like_C"/>
</dbReference>
<dbReference type="InterPro" id="IPR013656">
    <property type="entry name" value="PAS_4"/>
</dbReference>
<evidence type="ECO:0000256" key="3">
    <source>
        <dbReference type="ARBA" id="ARBA00022553"/>
    </source>
</evidence>
<dbReference type="PROSITE" id="PS50109">
    <property type="entry name" value="HIS_KIN"/>
    <property type="match status" value="1"/>
</dbReference>
<evidence type="ECO:0000256" key="5">
    <source>
        <dbReference type="ARBA" id="ARBA00022777"/>
    </source>
</evidence>
<dbReference type="Pfam" id="PF08448">
    <property type="entry name" value="PAS_4"/>
    <property type="match status" value="1"/>
</dbReference>
<dbReference type="PROSITE" id="PS50112">
    <property type="entry name" value="PAS"/>
    <property type="match status" value="2"/>
</dbReference>
<dbReference type="CDD" id="cd00130">
    <property type="entry name" value="PAS"/>
    <property type="match status" value="2"/>
</dbReference>
<dbReference type="Pfam" id="PF00512">
    <property type="entry name" value="HisKA"/>
    <property type="match status" value="1"/>
</dbReference>
<feature type="domain" description="PAC" evidence="8">
    <location>
        <begin position="223"/>
        <end position="275"/>
    </location>
</feature>
<comment type="catalytic activity">
    <reaction evidence="1">
        <text>ATP + protein L-histidine = ADP + protein N-phospho-L-histidine.</text>
        <dbReference type="EC" id="2.7.13.3"/>
    </reaction>
</comment>
<dbReference type="FunFam" id="3.30.565.10:FF:000006">
    <property type="entry name" value="Sensor histidine kinase WalK"/>
    <property type="match status" value="1"/>
</dbReference>
<evidence type="ECO:0000256" key="4">
    <source>
        <dbReference type="ARBA" id="ARBA00022679"/>
    </source>
</evidence>
<proteinExistence type="predicted"/>
<keyword evidence="5" id="KW-0418">Kinase</keyword>
<dbReference type="PANTHER" id="PTHR43304:SF1">
    <property type="entry name" value="PAC DOMAIN-CONTAINING PROTEIN"/>
    <property type="match status" value="1"/>
</dbReference>
<dbReference type="InterPro" id="IPR003661">
    <property type="entry name" value="HisK_dim/P_dom"/>
</dbReference>
<dbReference type="Pfam" id="PF08447">
    <property type="entry name" value="PAS_3"/>
    <property type="match status" value="1"/>
</dbReference>
<evidence type="ECO:0000256" key="1">
    <source>
        <dbReference type="ARBA" id="ARBA00000085"/>
    </source>
</evidence>
<dbReference type="InterPro" id="IPR036097">
    <property type="entry name" value="HisK_dim/P_sf"/>
</dbReference>
<dbReference type="FunFam" id="3.30.450.20:FF:000099">
    <property type="entry name" value="Sensory box sensor histidine kinase"/>
    <property type="match status" value="1"/>
</dbReference>
<dbReference type="SUPFAM" id="SSF47384">
    <property type="entry name" value="Homodimeric domain of signal transducing histidine kinase"/>
    <property type="match status" value="1"/>
</dbReference>
<feature type="domain" description="PAS" evidence="7">
    <location>
        <begin position="293"/>
        <end position="369"/>
    </location>
</feature>
<feature type="domain" description="PAC" evidence="8">
    <location>
        <begin position="367"/>
        <end position="425"/>
    </location>
</feature>
<dbReference type="GO" id="GO:0000155">
    <property type="term" value="F:phosphorelay sensor kinase activity"/>
    <property type="evidence" value="ECO:0007669"/>
    <property type="project" value="InterPro"/>
</dbReference>
<dbReference type="InterPro" id="IPR035965">
    <property type="entry name" value="PAS-like_dom_sf"/>
</dbReference>
<dbReference type="KEGG" id="dsc:ABOD76_09885"/>
<protein>
    <recommendedName>
        <fullName evidence="2">histidine kinase</fullName>
        <ecNumber evidence="2">2.7.13.3</ecNumber>
    </recommendedName>
</protein>
<dbReference type="SMART" id="SM00388">
    <property type="entry name" value="HisKA"/>
    <property type="match status" value="1"/>
</dbReference>
<dbReference type="AlphaFoldDB" id="A0AAU7UDH4"/>
<dbReference type="Gene3D" id="1.10.287.130">
    <property type="match status" value="1"/>
</dbReference>
<dbReference type="SMART" id="SM00387">
    <property type="entry name" value="HATPase_c"/>
    <property type="match status" value="1"/>
</dbReference>
<evidence type="ECO:0000259" key="8">
    <source>
        <dbReference type="PROSITE" id="PS50113"/>
    </source>
</evidence>
<dbReference type="EC" id="2.7.13.3" evidence="2"/>
<keyword evidence="4" id="KW-0808">Transferase</keyword>
<dbReference type="PANTHER" id="PTHR43304">
    <property type="entry name" value="PHYTOCHROME-LIKE PROTEIN CPH1"/>
    <property type="match status" value="1"/>
</dbReference>
<dbReference type="RefSeq" id="WP_350244669.1">
    <property type="nucleotide sequence ID" value="NZ_CP158299.1"/>
</dbReference>
<evidence type="ECO:0000259" key="6">
    <source>
        <dbReference type="PROSITE" id="PS50109"/>
    </source>
</evidence>
<accession>A0AAU7UDH4</accession>
<dbReference type="InterPro" id="IPR000014">
    <property type="entry name" value="PAS"/>
</dbReference>
<dbReference type="InterPro" id="IPR001610">
    <property type="entry name" value="PAC"/>
</dbReference>
<dbReference type="InterPro" id="IPR052162">
    <property type="entry name" value="Sensor_kinase/Photoreceptor"/>
</dbReference>
<reference evidence="9" key="1">
    <citation type="submission" date="2024-06" db="EMBL/GenBank/DDBJ databases">
        <title>Draft Genome Sequence of Deinococcus sonorensis Type Strain KR-87, a Biofilm Producing Representative of the Genus Deinococcus.</title>
        <authorList>
            <person name="Boren L.S."/>
            <person name="Grosso R.A."/>
            <person name="Hugenberg-Cox A.N."/>
            <person name="Hill J.T.E."/>
            <person name="Albert C.M."/>
            <person name="Tuohy J.M."/>
        </authorList>
    </citation>
    <scope>NUCLEOTIDE SEQUENCE</scope>
    <source>
        <strain evidence="9">KR-87</strain>
    </source>
</reference>
<dbReference type="Pfam" id="PF13426">
    <property type="entry name" value="PAS_9"/>
    <property type="match status" value="1"/>
</dbReference>
<dbReference type="PRINTS" id="PR00344">
    <property type="entry name" value="BCTRLSENSOR"/>
</dbReference>
<dbReference type="InterPro" id="IPR000700">
    <property type="entry name" value="PAS-assoc_C"/>
</dbReference>
<feature type="domain" description="Histidine kinase" evidence="6">
    <location>
        <begin position="443"/>
        <end position="657"/>
    </location>
</feature>
<gene>
    <name evidence="9" type="ORF">ABOD76_09885</name>
</gene>
<dbReference type="Gene3D" id="3.30.450.20">
    <property type="entry name" value="PAS domain"/>
    <property type="match status" value="3"/>
</dbReference>
<dbReference type="EMBL" id="CP158299">
    <property type="protein sequence ID" value="XBV86595.1"/>
    <property type="molecule type" value="Genomic_DNA"/>
</dbReference>
<dbReference type="InterPro" id="IPR036890">
    <property type="entry name" value="HATPase_C_sf"/>
</dbReference>
<dbReference type="SMART" id="SM00086">
    <property type="entry name" value="PAC"/>
    <property type="match status" value="2"/>
</dbReference>
<sequence length="667" mass="74338">MPGPDDTASGLSDLPLQLTADGAGWLLEQLPQGVLVQDGQGRPTGLNRAGQRLLGFGLEQLQAWPPAGLRLSGPDGRPLSGPEFPSMVALRERRPVQNMVVALEQQGERRWLRMNAVPQQVAGSVEMGVVFTLFEDITEWYQTQQRLVESEERYRSLVEATEQYVWTNTPDGHLVGEQPGWSALTGMTEVEYQGHGWLAAIHPDDRERTEQAWAQAVAGLRIYNVEHRVRTRSGEYRTFHARAVPRLDQHGQLREWIGLHTDISGLKAAQDQLRQLNSELEGRVEERTRALSELSRFNTLLLAAAGEGVFGLNPDGSTRFANPAAAAMLGYTVQELEGVNMHQQVHQRYPDGQPYPPEQCPVHQVLRDGQTRRMTGEVFWRKDGSAVPVEYVTTALRDEAGEVVGAVVLFQDVTEALEAQAALQTAIQELRRSNQELEQFAYVASHDLQEPLRTLGSYAELLGRRYQGQLDPRADQYLVYMQDAVGRMRQLITDLLTFSRVGRTDTPHRAVALDEVMETVAASLALTLQERSAQLVWEDLPMVDGIGSQMVQLMTNLVSNALKFGREGVPPVVRVTARREGDRAHLQVQDNGIGMEAEYHDRVFGLFQRLHRRDQYEGTGLGLAICRKIVEMHGGRIWLESEVGVGTTVHFTLPLAGEPHDEAAVAT</sequence>